<proteinExistence type="predicted"/>
<reference evidence="1 2" key="1">
    <citation type="submission" date="2018-08" db="EMBL/GenBank/DDBJ databases">
        <title>Fibrisoma montanum sp. nov., isolated from Danxia mountain soil.</title>
        <authorList>
            <person name="Huang Y."/>
        </authorList>
    </citation>
    <scope>NUCLEOTIDE SEQUENCE [LARGE SCALE GENOMIC DNA]</scope>
    <source>
        <strain evidence="1 2">HYT19</strain>
    </source>
</reference>
<dbReference type="InterPro" id="IPR029058">
    <property type="entry name" value="AB_hydrolase_fold"/>
</dbReference>
<dbReference type="SUPFAM" id="SSF53474">
    <property type="entry name" value="alpha/beta-Hydrolases"/>
    <property type="match status" value="1"/>
</dbReference>
<protein>
    <submittedName>
        <fullName evidence="1">Alpha/beta hydrolase</fullName>
    </submittedName>
</protein>
<keyword evidence="2" id="KW-1185">Reference proteome</keyword>
<evidence type="ECO:0000313" key="1">
    <source>
        <dbReference type="EMBL" id="RIV18333.1"/>
    </source>
</evidence>
<dbReference type="GO" id="GO:0016787">
    <property type="term" value="F:hydrolase activity"/>
    <property type="evidence" value="ECO:0007669"/>
    <property type="project" value="UniProtKB-KW"/>
</dbReference>
<comment type="caution">
    <text evidence="1">The sequence shown here is derived from an EMBL/GenBank/DDBJ whole genome shotgun (WGS) entry which is preliminary data.</text>
</comment>
<dbReference type="AlphaFoldDB" id="A0A418LYJ4"/>
<dbReference type="EMBL" id="QXED01000012">
    <property type="protein sequence ID" value="RIV18333.1"/>
    <property type="molecule type" value="Genomic_DNA"/>
</dbReference>
<evidence type="ECO:0000313" key="2">
    <source>
        <dbReference type="Proteomes" id="UP000283523"/>
    </source>
</evidence>
<dbReference type="Proteomes" id="UP000283523">
    <property type="component" value="Unassembled WGS sequence"/>
</dbReference>
<sequence length="217" mass="24618">MFDRLTSLLPPTEQIRINLADEFRRWKPSGSVNVREVAQYVIDQYAVNADDVVIGHSMGGWIAAYVKELTGAAVVQIASWTNQKKILFPTHNLSILRVLFLSGLTQSRFFTELSVRQYPFDESRTFFQTLLSGSRQMDRRYLWFQIQTLFAKVSPLSVQPELRIHARPDNIIAPPDEPYVEVPGDHFSLVFHPDVVAAQINSLLSGSASGTRQRPDN</sequence>
<dbReference type="OrthoDB" id="950761at2"/>
<dbReference type="Gene3D" id="3.40.50.1820">
    <property type="entry name" value="alpha/beta hydrolase"/>
    <property type="match status" value="1"/>
</dbReference>
<name>A0A418LYJ4_9BACT</name>
<accession>A0A418LYJ4</accession>
<keyword evidence="1" id="KW-0378">Hydrolase</keyword>
<gene>
    <name evidence="1" type="ORF">DYU11_29055</name>
</gene>
<organism evidence="1 2">
    <name type="scientific">Fibrisoma montanum</name>
    <dbReference type="NCBI Taxonomy" id="2305895"/>
    <lineage>
        <taxon>Bacteria</taxon>
        <taxon>Pseudomonadati</taxon>
        <taxon>Bacteroidota</taxon>
        <taxon>Cytophagia</taxon>
        <taxon>Cytophagales</taxon>
        <taxon>Spirosomataceae</taxon>
        <taxon>Fibrisoma</taxon>
    </lineage>
</organism>